<gene>
    <name evidence="2" type="ORF">ACFSJE_10870</name>
</gene>
<organism evidence="2 3">
    <name type="scientific">Flagellimonas iocasae</name>
    <dbReference type="NCBI Taxonomy" id="2055905"/>
    <lineage>
        <taxon>Bacteria</taxon>
        <taxon>Pseudomonadati</taxon>
        <taxon>Bacteroidota</taxon>
        <taxon>Flavobacteriia</taxon>
        <taxon>Flavobacteriales</taxon>
        <taxon>Flavobacteriaceae</taxon>
        <taxon>Flagellimonas</taxon>
    </lineage>
</organism>
<dbReference type="EC" id="3.4.23.-" evidence="2"/>
<dbReference type="CDD" id="cd05483">
    <property type="entry name" value="retropepsin_like_bacteria"/>
    <property type="match status" value="1"/>
</dbReference>
<keyword evidence="2" id="KW-0378">Hydrolase</keyword>
<dbReference type="Proteomes" id="UP001597342">
    <property type="component" value="Unassembled WGS sequence"/>
</dbReference>
<dbReference type="GO" id="GO:0016787">
    <property type="term" value="F:hydrolase activity"/>
    <property type="evidence" value="ECO:0007669"/>
    <property type="project" value="UniProtKB-KW"/>
</dbReference>
<dbReference type="EMBL" id="JBHUHU010000003">
    <property type="protein sequence ID" value="MFD2100279.1"/>
    <property type="molecule type" value="Genomic_DNA"/>
</dbReference>
<dbReference type="InterPro" id="IPR021109">
    <property type="entry name" value="Peptidase_aspartic_dom_sf"/>
</dbReference>
<keyword evidence="3" id="KW-1185">Reference proteome</keyword>
<evidence type="ECO:0000256" key="1">
    <source>
        <dbReference type="SAM" id="SignalP"/>
    </source>
</evidence>
<protein>
    <submittedName>
        <fullName evidence="2">Retropepsin-like aspartic protease</fullName>
        <ecNumber evidence="2">3.4.23.-</ecNumber>
    </submittedName>
</protein>
<dbReference type="SUPFAM" id="SSF50630">
    <property type="entry name" value="Acid proteases"/>
    <property type="match status" value="1"/>
</dbReference>
<dbReference type="RefSeq" id="WP_379830998.1">
    <property type="nucleotide sequence ID" value="NZ_JBHUHU010000003.1"/>
</dbReference>
<feature type="chain" id="PRO_5045576241" evidence="1">
    <location>
        <begin position="23"/>
        <end position="292"/>
    </location>
</feature>
<reference evidence="3" key="1">
    <citation type="journal article" date="2019" name="Int. J. Syst. Evol. Microbiol.">
        <title>The Global Catalogue of Microorganisms (GCM) 10K type strain sequencing project: providing services to taxonomists for standard genome sequencing and annotation.</title>
        <authorList>
            <consortium name="The Broad Institute Genomics Platform"/>
            <consortium name="The Broad Institute Genome Sequencing Center for Infectious Disease"/>
            <person name="Wu L."/>
            <person name="Ma J."/>
        </authorList>
    </citation>
    <scope>NUCLEOTIDE SEQUENCE [LARGE SCALE GENOMIC DNA]</scope>
    <source>
        <strain evidence="3">JCM 3389</strain>
    </source>
</reference>
<dbReference type="InterPro" id="IPR034122">
    <property type="entry name" value="Retropepsin-like_bacterial"/>
</dbReference>
<feature type="signal peptide" evidence="1">
    <location>
        <begin position="1"/>
        <end position="22"/>
    </location>
</feature>
<name>A0ABW4Y2B6_9FLAO</name>
<dbReference type="Gene3D" id="2.40.70.10">
    <property type="entry name" value="Acid Proteases"/>
    <property type="match status" value="1"/>
</dbReference>
<evidence type="ECO:0000313" key="2">
    <source>
        <dbReference type="EMBL" id="MFD2100279.1"/>
    </source>
</evidence>
<dbReference type="Pfam" id="PF13650">
    <property type="entry name" value="Asp_protease_2"/>
    <property type="match status" value="1"/>
</dbReference>
<comment type="caution">
    <text evidence="2">The sequence shown here is derived from an EMBL/GenBank/DDBJ whole genome shotgun (WGS) entry which is preliminary data.</text>
</comment>
<evidence type="ECO:0000313" key="3">
    <source>
        <dbReference type="Proteomes" id="UP001597342"/>
    </source>
</evidence>
<accession>A0ABW4Y2B6</accession>
<proteinExistence type="predicted"/>
<keyword evidence="1" id="KW-0732">Signal</keyword>
<sequence>MQKIVAFLFLFTSLITFSQNQASEPIQVPFVLTPEGHIIIQAKVNGIDGTFIFDTGAGINLITQKFGDKVGSLEETHHFYTGHRATGEALQANLWNYDSLQIGDFIEANGQTAVLNFDFPIDGLISLTPFKNQPFTIDFENKLLTIESPQSLDQIRSEADFETPLAITNDRNISLDIFAHVFLNDTLELLVGLDSGAGFGVYRFSSRYMETLGVNSTQIKNEFRPSPFNPDEGNMYYFTKLDKLSSLDKKSGVENFNATFIDGLIYEGITGLDWIGQKITIDLPNQKMFVIK</sequence>